<dbReference type="OMA" id="ARWASIM"/>
<evidence type="ECO:0008006" key="4">
    <source>
        <dbReference type="Google" id="ProtNLM"/>
    </source>
</evidence>
<sequence length="393" mass="43683">MAMAQQVRLPAQPPPATCRGVFLKRAVRAGDVYVFEPKSAVAEPNGIERWTDGVSWNPSKNKDYFLYYDEKARQLPAVESGERHYYLLKRTYAATVTPQPGAVPRELHLVWYAARDDAHNHGLVHIRKVFQDTHPSLAHPPADIDLLCIPKRNVRRATDRQRRERRRTLPGSEDGPLNGEQGFAGPVLLSHTRPSIDAIATDAPMSSPPGLFLPIQTTPRRPAGYLPPLAPMTPAWEREESMFTRRELEGPSRVTPQRRTLTLSMGTHPGESPLSQPPAYHQPPGLRPLSSCSSSSSSSPGSDADDALPERMRGDVPPSQWQPLFGSQGVNVGGTTARPTFYIPLPPLKSSSCFGESGAILPDVQDMPVVEHYQKRDESDDRMLQQLEKYFHI</sequence>
<feature type="compositionally biased region" description="Basic and acidic residues" evidence="1">
    <location>
        <begin position="236"/>
        <end position="250"/>
    </location>
</feature>
<evidence type="ECO:0000256" key="1">
    <source>
        <dbReference type="SAM" id="MobiDB-lite"/>
    </source>
</evidence>
<dbReference type="InParanoid" id="D8QBC8"/>
<organism evidence="3">
    <name type="scientific">Schizophyllum commune (strain H4-8 / FGSC 9210)</name>
    <name type="common">Split gill fungus</name>
    <dbReference type="NCBI Taxonomy" id="578458"/>
    <lineage>
        <taxon>Eukaryota</taxon>
        <taxon>Fungi</taxon>
        <taxon>Dikarya</taxon>
        <taxon>Basidiomycota</taxon>
        <taxon>Agaricomycotina</taxon>
        <taxon>Agaricomycetes</taxon>
        <taxon>Agaricomycetidae</taxon>
        <taxon>Agaricales</taxon>
        <taxon>Schizophyllaceae</taxon>
        <taxon>Schizophyllum</taxon>
    </lineage>
</organism>
<evidence type="ECO:0000313" key="2">
    <source>
        <dbReference type="EMBL" id="EFI94733.1"/>
    </source>
</evidence>
<dbReference type="EMBL" id="GL377309">
    <property type="protein sequence ID" value="EFI94733.1"/>
    <property type="molecule type" value="Genomic_DNA"/>
</dbReference>
<feature type="compositionally biased region" description="Polar residues" evidence="1">
    <location>
        <begin position="254"/>
        <end position="265"/>
    </location>
</feature>
<feature type="compositionally biased region" description="Low complexity" evidence="1">
    <location>
        <begin position="290"/>
        <end position="299"/>
    </location>
</feature>
<dbReference type="Proteomes" id="UP000007431">
    <property type="component" value="Unassembled WGS sequence"/>
</dbReference>
<dbReference type="VEuPathDB" id="FungiDB:SCHCODRAFT_02703564"/>
<feature type="region of interest" description="Disordered" evidence="1">
    <location>
        <begin position="156"/>
        <end position="187"/>
    </location>
</feature>
<name>D8QBC8_SCHCM</name>
<dbReference type="InterPro" id="IPR018608">
    <property type="entry name" value="Gti1/Pac2"/>
</dbReference>
<gene>
    <name evidence="2" type="ORF">SCHCODRAFT_236435</name>
</gene>
<dbReference type="HOGENOM" id="CLU_702403_0_0_1"/>
<dbReference type="Pfam" id="PF09729">
    <property type="entry name" value="Gti1_Pac2"/>
    <property type="match status" value="1"/>
</dbReference>
<dbReference type="AlphaFoldDB" id="D8QBC8"/>
<proteinExistence type="predicted"/>
<evidence type="ECO:0000313" key="3">
    <source>
        <dbReference type="Proteomes" id="UP000007431"/>
    </source>
</evidence>
<protein>
    <recommendedName>
        <fullName evidence="4">Gti1/Pac2 family-domain-containing protein</fullName>
    </recommendedName>
</protein>
<reference evidence="2 3" key="1">
    <citation type="journal article" date="2010" name="Nat. Biotechnol.">
        <title>Genome sequence of the model mushroom Schizophyllum commune.</title>
        <authorList>
            <person name="Ohm R.A."/>
            <person name="de Jong J.F."/>
            <person name="Lugones L.G."/>
            <person name="Aerts A."/>
            <person name="Kothe E."/>
            <person name="Stajich J.E."/>
            <person name="de Vries R.P."/>
            <person name="Record E."/>
            <person name="Levasseur A."/>
            <person name="Baker S.E."/>
            <person name="Bartholomew K.A."/>
            <person name="Coutinho P.M."/>
            <person name="Erdmann S."/>
            <person name="Fowler T.J."/>
            <person name="Gathman A.C."/>
            <person name="Lombard V."/>
            <person name="Henrissat B."/>
            <person name="Knabe N."/>
            <person name="Kuees U."/>
            <person name="Lilly W.W."/>
            <person name="Lindquist E."/>
            <person name="Lucas S."/>
            <person name="Magnuson J.K."/>
            <person name="Piumi F."/>
            <person name="Raudaskoski M."/>
            <person name="Salamov A."/>
            <person name="Schmutz J."/>
            <person name="Schwarze F.W.M.R."/>
            <person name="vanKuyk P.A."/>
            <person name="Horton J.S."/>
            <person name="Grigoriev I.V."/>
            <person name="Woesten H.A.B."/>
        </authorList>
    </citation>
    <scope>NUCLEOTIDE SEQUENCE [LARGE SCALE GENOMIC DNA]</scope>
    <source>
        <strain evidence="3">H4-8 / FGSC 9210</strain>
    </source>
</reference>
<feature type="region of interest" description="Disordered" evidence="1">
    <location>
        <begin position="199"/>
        <end position="332"/>
    </location>
</feature>
<accession>D8QBC8</accession>
<keyword evidence="3" id="KW-1185">Reference proteome</keyword>